<dbReference type="InterPro" id="IPR000182">
    <property type="entry name" value="GNAT_dom"/>
</dbReference>
<evidence type="ECO:0000313" key="2">
    <source>
        <dbReference type="EMBL" id="SVA02879.1"/>
    </source>
</evidence>
<reference evidence="2" key="1">
    <citation type="submission" date="2018-05" db="EMBL/GenBank/DDBJ databases">
        <authorList>
            <person name="Lanie J.A."/>
            <person name="Ng W.-L."/>
            <person name="Kazmierczak K.M."/>
            <person name="Andrzejewski T.M."/>
            <person name="Davidsen T.M."/>
            <person name="Wayne K.J."/>
            <person name="Tettelin H."/>
            <person name="Glass J.I."/>
            <person name="Rusch D."/>
            <person name="Podicherti R."/>
            <person name="Tsui H.-C.T."/>
            <person name="Winkler M.E."/>
        </authorList>
    </citation>
    <scope>NUCLEOTIDE SEQUENCE</scope>
</reference>
<dbReference type="SUPFAM" id="SSF55729">
    <property type="entry name" value="Acyl-CoA N-acyltransferases (Nat)"/>
    <property type="match status" value="1"/>
</dbReference>
<sequence>MEFISYPVKVHYLQATSRDQIRPKQSVDRSVNTVKIDNPEPEFARWLYRTVGKKWYWVDRYYWDLDQWRDRFEDSAVTLWVMECDSKPVGYYEFEEQQGGDIEISYFGLLPNHIGKGLGGHMLADGLERAFDLGALRPWLHTCSLDHPNALSSYQAGGMELYRSEQDIQLIPKSWPMPSSLSHGL</sequence>
<evidence type="ECO:0000259" key="1">
    <source>
        <dbReference type="PROSITE" id="PS51186"/>
    </source>
</evidence>
<dbReference type="EMBL" id="UINC01003051">
    <property type="protein sequence ID" value="SVA02879.1"/>
    <property type="molecule type" value="Genomic_DNA"/>
</dbReference>
<dbReference type="PROSITE" id="PS51186">
    <property type="entry name" value="GNAT"/>
    <property type="match status" value="1"/>
</dbReference>
<dbReference type="GO" id="GO:0016747">
    <property type="term" value="F:acyltransferase activity, transferring groups other than amino-acyl groups"/>
    <property type="evidence" value="ECO:0007669"/>
    <property type="project" value="InterPro"/>
</dbReference>
<gene>
    <name evidence="2" type="ORF">METZ01_LOCUS55733</name>
</gene>
<proteinExistence type="predicted"/>
<dbReference type="InterPro" id="IPR016181">
    <property type="entry name" value="Acyl_CoA_acyltransferase"/>
</dbReference>
<dbReference type="Gene3D" id="3.40.630.30">
    <property type="match status" value="1"/>
</dbReference>
<name>A0A381SHD4_9ZZZZ</name>
<dbReference type="Pfam" id="PF00583">
    <property type="entry name" value="Acetyltransf_1"/>
    <property type="match status" value="1"/>
</dbReference>
<feature type="domain" description="N-acetyltransferase" evidence="1">
    <location>
        <begin position="34"/>
        <end position="178"/>
    </location>
</feature>
<accession>A0A381SHD4</accession>
<dbReference type="CDD" id="cd04301">
    <property type="entry name" value="NAT_SF"/>
    <property type="match status" value="1"/>
</dbReference>
<dbReference type="AlphaFoldDB" id="A0A381SHD4"/>
<organism evidence="2">
    <name type="scientific">marine metagenome</name>
    <dbReference type="NCBI Taxonomy" id="408172"/>
    <lineage>
        <taxon>unclassified sequences</taxon>
        <taxon>metagenomes</taxon>
        <taxon>ecological metagenomes</taxon>
    </lineage>
</organism>
<protein>
    <recommendedName>
        <fullName evidence="1">N-acetyltransferase domain-containing protein</fullName>
    </recommendedName>
</protein>